<evidence type="ECO:0000256" key="3">
    <source>
        <dbReference type="ARBA" id="ARBA00022801"/>
    </source>
</evidence>
<feature type="active site" description="Nucleophile" evidence="8">
    <location>
        <position position="641"/>
    </location>
</feature>
<comment type="catalytic activity">
    <reaction evidence="6">
        <text>a 1,2-diacyl-sn-glycero-3-phosphocholine + H2O = a 1-acyl-sn-glycero-3-phosphocholine + a fatty acid + H(+)</text>
        <dbReference type="Rhea" id="RHEA:15801"/>
        <dbReference type="ChEBI" id="CHEBI:15377"/>
        <dbReference type="ChEBI" id="CHEBI:15378"/>
        <dbReference type="ChEBI" id="CHEBI:28868"/>
        <dbReference type="ChEBI" id="CHEBI:57643"/>
        <dbReference type="ChEBI" id="CHEBI:58168"/>
        <dbReference type="EC" id="3.1.1.4"/>
    </reaction>
    <physiologicalReaction direction="left-to-right" evidence="6">
        <dbReference type="Rhea" id="RHEA:15802"/>
    </physiologicalReaction>
</comment>
<dbReference type="AlphaFoldDB" id="A0A1D2M8H7"/>
<feature type="short sequence motif" description="GXSXG" evidence="8">
    <location>
        <begin position="639"/>
        <end position="643"/>
    </location>
</feature>
<dbReference type="GO" id="GO:0005739">
    <property type="term" value="C:mitochondrion"/>
    <property type="evidence" value="ECO:0007669"/>
    <property type="project" value="TreeGrafter"/>
</dbReference>
<comment type="caution">
    <text evidence="11">The sequence shown here is derived from an EMBL/GenBank/DDBJ whole genome shotgun (WGS) entry which is preliminary data.</text>
</comment>
<evidence type="ECO:0000256" key="5">
    <source>
        <dbReference type="ARBA" id="ARBA00023098"/>
    </source>
</evidence>
<dbReference type="SUPFAM" id="SSF52151">
    <property type="entry name" value="FabD/lysophospholipase-like"/>
    <property type="match status" value="1"/>
</dbReference>
<dbReference type="InterPro" id="IPR002641">
    <property type="entry name" value="PNPLA_dom"/>
</dbReference>
<name>A0A1D2M8H7_ORCCI</name>
<dbReference type="PANTHER" id="PTHR24139">
    <property type="entry name" value="CALCIUM-INDEPENDENT PHOSPHOLIPASE A2"/>
    <property type="match status" value="1"/>
</dbReference>
<evidence type="ECO:0000313" key="11">
    <source>
        <dbReference type="EMBL" id="ODM89287.1"/>
    </source>
</evidence>
<feature type="region of interest" description="Disordered" evidence="9">
    <location>
        <begin position="362"/>
        <end position="385"/>
    </location>
</feature>
<evidence type="ECO:0000256" key="7">
    <source>
        <dbReference type="PROSITE-ProRule" id="PRU00023"/>
    </source>
</evidence>
<dbReference type="GO" id="GO:0047499">
    <property type="term" value="F:calcium-independent phospholipase A2 activity"/>
    <property type="evidence" value="ECO:0007669"/>
    <property type="project" value="InterPro"/>
</dbReference>
<dbReference type="SMART" id="SM00248">
    <property type="entry name" value="ANK"/>
    <property type="match status" value="6"/>
</dbReference>
<evidence type="ECO:0000256" key="1">
    <source>
        <dbReference type="ARBA" id="ARBA00013278"/>
    </source>
</evidence>
<dbReference type="PROSITE" id="PS50088">
    <property type="entry name" value="ANK_REPEAT"/>
    <property type="match status" value="1"/>
</dbReference>
<dbReference type="EMBL" id="LJIJ01002753">
    <property type="protein sequence ID" value="ODM89287.1"/>
    <property type="molecule type" value="Genomic_DNA"/>
</dbReference>
<dbReference type="PANTHER" id="PTHR24139:SF34">
    <property type="entry name" value="85_88 KDA CALCIUM-INDEPENDENT PHOSPHOLIPASE A2"/>
    <property type="match status" value="1"/>
</dbReference>
<dbReference type="Proteomes" id="UP000094527">
    <property type="component" value="Unassembled WGS sequence"/>
</dbReference>
<feature type="compositionally biased region" description="Polar residues" evidence="9">
    <location>
        <begin position="363"/>
        <end position="373"/>
    </location>
</feature>
<keyword evidence="4 7" id="KW-0040">ANK repeat</keyword>
<feature type="short sequence motif" description="DGA/G" evidence="8">
    <location>
        <begin position="769"/>
        <end position="771"/>
    </location>
</feature>
<dbReference type="OrthoDB" id="10021675at2759"/>
<proteinExistence type="predicted"/>
<keyword evidence="12" id="KW-1185">Reference proteome</keyword>
<accession>A0A1D2M8H7</accession>
<dbReference type="InterPro" id="IPR016035">
    <property type="entry name" value="Acyl_Trfase/lysoPLipase"/>
</dbReference>
<keyword evidence="8" id="KW-0442">Lipid degradation</keyword>
<dbReference type="PROSITE" id="PS50297">
    <property type="entry name" value="ANK_REP_REGION"/>
    <property type="match status" value="1"/>
</dbReference>
<dbReference type="Pfam" id="PF00023">
    <property type="entry name" value="Ank"/>
    <property type="match status" value="1"/>
</dbReference>
<dbReference type="InterPro" id="IPR047148">
    <property type="entry name" value="PLPL9"/>
</dbReference>
<keyword evidence="3 8" id="KW-0378">Hydrolase</keyword>
<evidence type="ECO:0000256" key="2">
    <source>
        <dbReference type="ARBA" id="ARBA00022737"/>
    </source>
</evidence>
<dbReference type="InterPro" id="IPR036770">
    <property type="entry name" value="Ankyrin_rpt-contain_sf"/>
</dbReference>
<evidence type="ECO:0000259" key="10">
    <source>
        <dbReference type="PROSITE" id="PS51635"/>
    </source>
</evidence>
<dbReference type="OMA" id="ARCNILG"/>
<sequence length="944" mass="102220">MSGSPTSPSGGGSGGRGGLFSGFLKQAARSVFESAMNSTVSANNTSSASSSSGVVTSRSFFGLGGDSPDSGSENQVVEYYGRSANEEIASVYAISLRAGDLILHAHSKSTDPSSTSYPPYNIILHSTHANSTVEKMFSLYRTTEESEASRIFVIYKQIFPDLVKASTTPLDRGVLEKIIKLSKKHESYTAVHIAAALNMVEQLRSPVLREKLPEQEGNLLHTPLHVAAVSGKLEAFSVIAEDDRIFNRVYDYVDLKGNSVVHLAAECKDKSVGVSILKLLKQKLQGLSGEQRSAASRLLLELFQKLNNEGYAPIHMACMNYNTDAVELMIDLVGHLIAETSMSDEDNDDIEMEELTSVLVLESPQSPSKSPSNLLDLRAPSTGNTPLHLSTSNPPLLTHLLQLGSDPNIPDNDGVTPLHKAVMAAHLNSTLQLLSNFAYPDFKATFQTYNNAAPIHIAAKLGVVDCLKALIIFGADIDAVDGYGHTARHIVATIFSGNNAVKQDALFVLAAAGAKRCPSGVSGGCSDACKVGGKNNGKTPEGWKIQKDGTTPPGAANSPSSILHDAMRGLSIVKESFESGMRQSSDDKTEEGPTVGGILLSLDGGGIRGLVLTQMLFFMEKEFGNGDVPIVSFFDWVAGTSTGGILALALACGKSVLETQSLYIKLKDKVFTGDRPYSAATMEEFLKKEFGPDRKMSSFQKPKVMIMTSLANRRPPDLYIFRNYMSPSCLLGDPEEFTQFPDETYVWETAKVTGAAPSYFTLDNEIFIDGGLISNNPTLDALTELGQFKAVMMSSQQNISGNSNGWKLPSLVVSLGTGIPPRVHCSATNLDIAWPTGVFDAIKNVPRLSQLVHLLVDQATQAEGQVVERARAWCTSIGVPFFRFSPEMSADIDLDEKRDDVLVNLMWETWCYMVGNREVVKELYERLKDISRTRSPVDQSMETQ</sequence>
<dbReference type="Gene3D" id="1.25.40.20">
    <property type="entry name" value="Ankyrin repeat-containing domain"/>
    <property type="match status" value="2"/>
</dbReference>
<keyword evidence="5 8" id="KW-0443">Lipid metabolism</keyword>
<evidence type="ECO:0000256" key="8">
    <source>
        <dbReference type="PROSITE-ProRule" id="PRU01161"/>
    </source>
</evidence>
<dbReference type="EC" id="3.1.1.4" evidence="1"/>
<organism evidence="11 12">
    <name type="scientific">Orchesella cincta</name>
    <name type="common">Springtail</name>
    <name type="synonym">Podura cincta</name>
    <dbReference type="NCBI Taxonomy" id="48709"/>
    <lineage>
        <taxon>Eukaryota</taxon>
        <taxon>Metazoa</taxon>
        <taxon>Ecdysozoa</taxon>
        <taxon>Arthropoda</taxon>
        <taxon>Hexapoda</taxon>
        <taxon>Collembola</taxon>
        <taxon>Entomobryomorpha</taxon>
        <taxon>Entomobryoidea</taxon>
        <taxon>Orchesellidae</taxon>
        <taxon>Orchesellinae</taxon>
        <taxon>Orchesella</taxon>
    </lineage>
</organism>
<gene>
    <name evidence="11" type="ORF">Ocin01_17399</name>
</gene>
<dbReference type="GO" id="GO:0052816">
    <property type="term" value="F:long-chain fatty acyl-CoA hydrolase activity"/>
    <property type="evidence" value="ECO:0007669"/>
    <property type="project" value="TreeGrafter"/>
</dbReference>
<reference evidence="11 12" key="1">
    <citation type="journal article" date="2016" name="Genome Biol. Evol.">
        <title>Gene Family Evolution Reflects Adaptation to Soil Environmental Stressors in the Genome of the Collembolan Orchesella cincta.</title>
        <authorList>
            <person name="Faddeeva-Vakhrusheva A."/>
            <person name="Derks M.F."/>
            <person name="Anvar S.Y."/>
            <person name="Agamennone V."/>
            <person name="Suring W."/>
            <person name="Smit S."/>
            <person name="van Straalen N.M."/>
            <person name="Roelofs D."/>
        </authorList>
    </citation>
    <scope>NUCLEOTIDE SEQUENCE [LARGE SCALE GENOMIC DNA]</scope>
    <source>
        <tissue evidence="11">Mixed pool</tissue>
    </source>
</reference>
<dbReference type="GO" id="GO:2000304">
    <property type="term" value="P:positive regulation of ceramide biosynthetic process"/>
    <property type="evidence" value="ECO:0007669"/>
    <property type="project" value="TreeGrafter"/>
</dbReference>
<feature type="short sequence motif" description="GXGXXG" evidence="8">
    <location>
        <begin position="604"/>
        <end position="609"/>
    </location>
</feature>
<dbReference type="InterPro" id="IPR002110">
    <property type="entry name" value="Ankyrin_rpt"/>
</dbReference>
<dbReference type="Pfam" id="PF01734">
    <property type="entry name" value="Patatin"/>
    <property type="match status" value="1"/>
</dbReference>
<dbReference type="SUPFAM" id="SSF48403">
    <property type="entry name" value="Ankyrin repeat"/>
    <property type="match status" value="1"/>
</dbReference>
<dbReference type="GO" id="GO:0016042">
    <property type="term" value="P:lipid catabolic process"/>
    <property type="evidence" value="ECO:0007669"/>
    <property type="project" value="UniProtKB-UniRule"/>
</dbReference>
<evidence type="ECO:0000256" key="4">
    <source>
        <dbReference type="ARBA" id="ARBA00023043"/>
    </source>
</evidence>
<evidence type="ECO:0000256" key="6">
    <source>
        <dbReference type="ARBA" id="ARBA00023422"/>
    </source>
</evidence>
<dbReference type="Gene3D" id="3.40.1090.10">
    <property type="entry name" value="Cytosolic phospholipase A2 catalytic domain"/>
    <property type="match status" value="1"/>
</dbReference>
<feature type="active site" description="Proton acceptor" evidence="8">
    <location>
        <position position="769"/>
    </location>
</feature>
<evidence type="ECO:0000256" key="9">
    <source>
        <dbReference type="SAM" id="MobiDB-lite"/>
    </source>
</evidence>
<keyword evidence="2" id="KW-0677">Repeat</keyword>
<feature type="repeat" description="ANK" evidence="7">
    <location>
        <begin position="450"/>
        <end position="482"/>
    </location>
</feature>
<dbReference type="Pfam" id="PF13637">
    <property type="entry name" value="Ank_4"/>
    <property type="match status" value="1"/>
</dbReference>
<evidence type="ECO:0000313" key="12">
    <source>
        <dbReference type="Proteomes" id="UP000094527"/>
    </source>
</evidence>
<protein>
    <recommendedName>
        <fullName evidence="1">phospholipase A2</fullName>
        <ecNumber evidence="1">3.1.1.4</ecNumber>
    </recommendedName>
</protein>
<dbReference type="PROSITE" id="PS51635">
    <property type="entry name" value="PNPLA"/>
    <property type="match status" value="1"/>
</dbReference>
<dbReference type="STRING" id="48709.A0A1D2M8H7"/>
<feature type="domain" description="PNPLA" evidence="10">
    <location>
        <begin position="600"/>
        <end position="782"/>
    </location>
</feature>